<proteinExistence type="predicted"/>
<dbReference type="SUPFAM" id="SSF51126">
    <property type="entry name" value="Pectin lyase-like"/>
    <property type="match status" value="1"/>
</dbReference>
<evidence type="ECO:0000313" key="2">
    <source>
        <dbReference type="Proteomes" id="UP001596417"/>
    </source>
</evidence>
<dbReference type="EMBL" id="JBHTAX010000004">
    <property type="protein sequence ID" value="MFC7192443.1"/>
    <property type="molecule type" value="Genomic_DNA"/>
</dbReference>
<sequence length="456" mass="49622">MKLTRAVLGGSAVSVTRLGAIQGTRHHGIQFGRVVDAVTDLGCDPNGNQDVSRKIESAFDGKTLVEFPAGTYHWQNSVSLRTDRIGIRGKDENVLFTFPAGYNEFFIDGTCDRALYENFDVDVRPVNTATGIRLASERGFHIENIEHIGRGTANSNDVTRCWQLRVNDPDKTGIIKNFVAKKGSAWAHYKNGDGRVGISVYGGEGTIKIIDCHLEEFGNNGIYASRSLSSVQVEGGIYRNNNVCSIRFSGKGSYVDGATIEVDPSKYSGPRTMEETDFKMVGIIVEQSNNDIGKSDASGAKVCNTDIIIRDNPTPGSAISVWTDGRTLDVLNTRIVYDNDGTPAVFREGTAAQRNDSTNMDSRWLRMERVQITGTAANGPTVLTEQADTSQIKNCYIEQTGNARQGLIFSDSRDTFVGNCVINVGANALSLESSGHSRNIRHSGPPLMKCFGTSPR</sequence>
<dbReference type="Gene3D" id="2.160.20.10">
    <property type="entry name" value="Single-stranded right-handed beta-helix, Pectin lyase-like"/>
    <property type="match status" value="1"/>
</dbReference>
<evidence type="ECO:0008006" key="3">
    <source>
        <dbReference type="Google" id="ProtNLM"/>
    </source>
</evidence>
<comment type="caution">
    <text evidence="1">The sequence shown here is derived from an EMBL/GenBank/DDBJ whole genome shotgun (WGS) entry which is preliminary data.</text>
</comment>
<keyword evidence="2" id="KW-1185">Reference proteome</keyword>
<dbReference type="InterPro" id="IPR011050">
    <property type="entry name" value="Pectin_lyase_fold/virulence"/>
</dbReference>
<reference evidence="1 2" key="1">
    <citation type="journal article" date="2019" name="Int. J. Syst. Evol. Microbiol.">
        <title>The Global Catalogue of Microorganisms (GCM) 10K type strain sequencing project: providing services to taxonomists for standard genome sequencing and annotation.</title>
        <authorList>
            <consortium name="The Broad Institute Genomics Platform"/>
            <consortium name="The Broad Institute Genome Sequencing Center for Infectious Disease"/>
            <person name="Wu L."/>
            <person name="Ma J."/>
        </authorList>
    </citation>
    <scope>NUCLEOTIDE SEQUENCE [LARGE SCALE GENOMIC DNA]</scope>
    <source>
        <strain evidence="1 2">RDMS1</strain>
    </source>
</reference>
<dbReference type="RefSeq" id="WP_264556420.1">
    <property type="nucleotide sequence ID" value="NZ_CP109980.1"/>
</dbReference>
<name>A0ABD5YXF2_9EURY</name>
<dbReference type="InterPro" id="IPR012334">
    <property type="entry name" value="Pectin_lyas_fold"/>
</dbReference>
<evidence type="ECO:0000313" key="1">
    <source>
        <dbReference type="EMBL" id="MFC7192443.1"/>
    </source>
</evidence>
<dbReference type="AlphaFoldDB" id="A0ABD5YXF2"/>
<protein>
    <recommendedName>
        <fullName evidence="3">Pectate lyase superfamily protein domain-containing protein</fullName>
    </recommendedName>
</protein>
<organism evidence="1 2">
    <name type="scientific">Halocatena marina</name>
    <dbReference type="NCBI Taxonomy" id="2934937"/>
    <lineage>
        <taxon>Archaea</taxon>
        <taxon>Methanobacteriati</taxon>
        <taxon>Methanobacteriota</taxon>
        <taxon>Stenosarchaea group</taxon>
        <taxon>Halobacteria</taxon>
        <taxon>Halobacteriales</taxon>
        <taxon>Natronomonadaceae</taxon>
        <taxon>Halocatena</taxon>
    </lineage>
</organism>
<gene>
    <name evidence="1" type="ORF">ACFQL7_23265</name>
</gene>
<dbReference type="GeneID" id="76202124"/>
<accession>A0ABD5YXF2</accession>
<dbReference type="Proteomes" id="UP001596417">
    <property type="component" value="Unassembled WGS sequence"/>
</dbReference>